<dbReference type="AlphaFoldDB" id="A0A0N5DBC6"/>
<evidence type="ECO:0000313" key="5">
    <source>
        <dbReference type="WBParaSite" id="TCLT_0001048801-mRNA-1"/>
    </source>
</evidence>
<keyword evidence="4" id="KW-1185">Reference proteome</keyword>
<dbReference type="OrthoDB" id="5778674at2759"/>
<dbReference type="InterPro" id="IPR022559">
    <property type="entry name" value="SUP-1-like"/>
</dbReference>
<dbReference type="WBParaSite" id="TCLT_0001048801-mRNA-1">
    <property type="protein sequence ID" value="TCLT_0001048801-mRNA-1"/>
    <property type="gene ID" value="TCLT_0001048801"/>
</dbReference>
<keyword evidence="1" id="KW-0472">Membrane</keyword>
<organism evidence="5">
    <name type="scientific">Thelazia callipaeda</name>
    <name type="common">Oriental eyeworm</name>
    <name type="synonym">Parasitic nematode</name>
    <dbReference type="NCBI Taxonomy" id="103827"/>
    <lineage>
        <taxon>Eukaryota</taxon>
        <taxon>Metazoa</taxon>
        <taxon>Ecdysozoa</taxon>
        <taxon>Nematoda</taxon>
        <taxon>Chromadorea</taxon>
        <taxon>Rhabditida</taxon>
        <taxon>Spirurina</taxon>
        <taxon>Spiruromorpha</taxon>
        <taxon>Thelazioidea</taxon>
        <taxon>Thelaziidae</taxon>
        <taxon>Thelazia</taxon>
    </lineage>
</organism>
<dbReference type="OMA" id="TGTECCF"/>
<keyword evidence="1" id="KW-1133">Transmembrane helix</keyword>
<reference evidence="3 4" key="2">
    <citation type="submission" date="2018-11" db="EMBL/GenBank/DDBJ databases">
        <authorList>
            <consortium name="Pathogen Informatics"/>
        </authorList>
    </citation>
    <scope>NUCLEOTIDE SEQUENCE [LARGE SCALE GENOMIC DNA]</scope>
</reference>
<dbReference type="EMBL" id="UYYF01005128">
    <property type="protein sequence ID" value="VDN08172.1"/>
    <property type="molecule type" value="Genomic_DNA"/>
</dbReference>
<proteinExistence type="predicted"/>
<keyword evidence="1" id="KW-0812">Transmembrane</keyword>
<feature type="chain" id="PRO_5043126788" evidence="2">
    <location>
        <begin position="23"/>
        <end position="136"/>
    </location>
</feature>
<evidence type="ECO:0000256" key="1">
    <source>
        <dbReference type="SAM" id="Phobius"/>
    </source>
</evidence>
<evidence type="ECO:0000313" key="3">
    <source>
        <dbReference type="EMBL" id="VDN08172.1"/>
    </source>
</evidence>
<protein>
    <submittedName>
        <fullName evidence="5">CX domain-containing protein</fullName>
    </submittedName>
</protein>
<evidence type="ECO:0000256" key="2">
    <source>
        <dbReference type="SAM" id="SignalP"/>
    </source>
</evidence>
<dbReference type="PANTHER" id="PTHR34149">
    <property type="entry name" value="PROTEIN CBG11905-RELATED"/>
    <property type="match status" value="1"/>
</dbReference>
<reference evidence="5" key="1">
    <citation type="submission" date="2017-02" db="UniProtKB">
        <authorList>
            <consortium name="WormBaseParasite"/>
        </authorList>
    </citation>
    <scope>IDENTIFICATION</scope>
</reference>
<feature type="transmembrane region" description="Helical" evidence="1">
    <location>
        <begin position="91"/>
        <end position="112"/>
    </location>
</feature>
<dbReference type="Proteomes" id="UP000276776">
    <property type="component" value="Unassembled WGS sequence"/>
</dbReference>
<feature type="signal peptide" evidence="2">
    <location>
        <begin position="1"/>
        <end position="22"/>
    </location>
</feature>
<sequence length="136" mass="15562">MLLRLCFSCLIFACYMINNILANNEIWPDVVSNDREEYPKPTSWANKNYGQWCRNQTIGRHIQCQMGSVLHLYTCCGETGTECCFQLQPTATAYLLSMALLIVISSVFYLLLKFNIVCPIENPREMNEYSNSPKSG</sequence>
<gene>
    <name evidence="3" type="ORF">TCLT_LOCUS10477</name>
</gene>
<keyword evidence="2" id="KW-0732">Signal</keyword>
<dbReference type="PANTHER" id="PTHR34149:SF5">
    <property type="entry name" value="TRANSMEMBRANE PROTEIN"/>
    <property type="match status" value="1"/>
</dbReference>
<name>A0A0N5DBC6_THECL</name>
<accession>A0A0N5DBC6</accession>
<dbReference type="Pfam" id="PF10853">
    <property type="entry name" value="DUF2650"/>
    <property type="match status" value="1"/>
</dbReference>
<evidence type="ECO:0000313" key="4">
    <source>
        <dbReference type="Proteomes" id="UP000276776"/>
    </source>
</evidence>